<proteinExistence type="predicted"/>
<accession>A0A090E104</accession>
<gene>
    <name evidence="1" type="ORF">MPLDJ20_110317</name>
</gene>
<dbReference type="EMBL" id="CCNB01000003">
    <property type="protein sequence ID" value="CDX20442.1"/>
    <property type="molecule type" value="Genomic_DNA"/>
</dbReference>
<evidence type="ECO:0000313" key="2">
    <source>
        <dbReference type="Proteomes" id="UP000046373"/>
    </source>
</evidence>
<protein>
    <submittedName>
        <fullName evidence="1">Uncharacterized protein</fullName>
    </submittedName>
</protein>
<dbReference type="AlphaFoldDB" id="A0A090E104"/>
<dbReference type="Proteomes" id="UP000046373">
    <property type="component" value="Unassembled WGS sequence"/>
</dbReference>
<name>A0A090E104_MESPL</name>
<reference evidence="1 2" key="1">
    <citation type="submission" date="2014-08" db="EMBL/GenBank/DDBJ databases">
        <authorList>
            <person name="Moulin Lionel"/>
        </authorList>
    </citation>
    <scope>NUCLEOTIDE SEQUENCE [LARGE SCALE GENOMIC DNA]</scope>
</reference>
<organism evidence="1 2">
    <name type="scientific">Mesorhizobium plurifarium</name>
    <dbReference type="NCBI Taxonomy" id="69974"/>
    <lineage>
        <taxon>Bacteria</taxon>
        <taxon>Pseudomonadati</taxon>
        <taxon>Pseudomonadota</taxon>
        <taxon>Alphaproteobacteria</taxon>
        <taxon>Hyphomicrobiales</taxon>
        <taxon>Phyllobacteriaceae</taxon>
        <taxon>Mesorhizobium</taxon>
    </lineage>
</organism>
<evidence type="ECO:0000313" key="1">
    <source>
        <dbReference type="EMBL" id="CDX20442.1"/>
    </source>
</evidence>
<sequence>MSVVSYCKFATVFDSIFGDHCAGIEL</sequence>